<dbReference type="InterPro" id="IPR051198">
    <property type="entry name" value="BchE-like"/>
</dbReference>
<dbReference type="Proteomes" id="UP000293296">
    <property type="component" value="Chromosome"/>
</dbReference>
<evidence type="ECO:0000256" key="4">
    <source>
        <dbReference type="ARBA" id="ARBA00023004"/>
    </source>
</evidence>
<dbReference type="GO" id="GO:0031419">
    <property type="term" value="F:cobalamin binding"/>
    <property type="evidence" value="ECO:0007669"/>
    <property type="project" value="InterPro"/>
</dbReference>
<feature type="domain" description="B12-binding" evidence="7">
    <location>
        <begin position="219"/>
        <end position="389"/>
    </location>
</feature>
<dbReference type="OrthoDB" id="9804952at2"/>
<comment type="cofactor">
    <cofactor evidence="1">
        <name>[4Fe-4S] cluster</name>
        <dbReference type="ChEBI" id="CHEBI:49883"/>
    </cofactor>
</comment>
<dbReference type="Pfam" id="PF04055">
    <property type="entry name" value="Radical_SAM"/>
    <property type="match status" value="1"/>
</dbReference>
<sequence>MAATPPTAINRPAAPGPAGGNHDPVPFAPRGDPGQPRRARPRVLGPAGPARRPGRPGDGLPSPGRAGHPPHLCLPPAPGNGLGGRPGPGGRRSLGNPPGVGRTVRRHLRGPPQTRRLPPGPAAAPGLDRPPGRRRIPGRRRGARGTGAHGHTSVPGPGTGGRGRPRRGQPSAAAASLRLAASGTAGVHPASRSRGRDCRNGRGLARSRAPRAGRTAVRPLRLLLVEPPFYCLYKNGYGLCKAPLGLASLAAYALAHADVDVLLHNADFHPAPEPFAIPYLAGPGYAAYRQALVAKDHPAFSAVDQTVAAFAPDVVGITVRTPLLASARIVADRVRRLAPEAVILAGGPHPSIAGEGFLAHPEFDAAVIGEGEATLAACLNGLSQGCLPADVPGLATRRDGATARAAIRPPLVDLDALPFPGSLAPGRWVRGEIYPARAFGHVFTSRGCPRRCAYCSSAGVWGYRVRCRSIPNILEELSLLAGRGVSHVHFDDDTFGPTPDRIITLCRELEKARLGLTFGCETHVSLINGRTVAALAGAGFSTVQLGLESGDDAMLSRVGKGFTVAQARLAATRVKDAGLRLEAFFMVGFPDETEESLAATRRLMETLPCDKRIYSIFTPYPGTRLYARCLEQGTIGPDFDPSRHNHQSPENAFCPAIAPERFRRLAGEIEALCAVNNAATRPA</sequence>
<dbReference type="CDD" id="cd02068">
    <property type="entry name" value="radical_SAM_B12_BD"/>
    <property type="match status" value="1"/>
</dbReference>
<dbReference type="GO" id="GO:0003824">
    <property type="term" value="F:catalytic activity"/>
    <property type="evidence" value="ECO:0007669"/>
    <property type="project" value="InterPro"/>
</dbReference>
<keyword evidence="5" id="KW-0411">Iron-sulfur</keyword>
<keyword evidence="10" id="KW-1185">Reference proteome</keyword>
<dbReference type="InterPro" id="IPR006638">
    <property type="entry name" value="Elp3/MiaA/NifB-like_rSAM"/>
</dbReference>
<evidence type="ECO:0000259" key="8">
    <source>
        <dbReference type="PROSITE" id="PS51918"/>
    </source>
</evidence>
<evidence type="ECO:0000256" key="2">
    <source>
        <dbReference type="ARBA" id="ARBA00022691"/>
    </source>
</evidence>
<keyword evidence="3" id="KW-0479">Metal-binding</keyword>
<gene>
    <name evidence="9" type="ORF">C3Y92_02450</name>
</gene>
<evidence type="ECO:0000313" key="10">
    <source>
        <dbReference type="Proteomes" id="UP000293296"/>
    </source>
</evidence>
<proteinExistence type="predicted"/>
<dbReference type="InterPro" id="IPR023404">
    <property type="entry name" value="rSAM_horseshoe"/>
</dbReference>
<feature type="compositionally biased region" description="Low complexity" evidence="6">
    <location>
        <begin position="42"/>
        <end position="51"/>
    </location>
</feature>
<dbReference type="GO" id="GO:0051539">
    <property type="term" value="F:4 iron, 4 sulfur cluster binding"/>
    <property type="evidence" value="ECO:0007669"/>
    <property type="project" value="UniProtKB-KW"/>
</dbReference>
<dbReference type="Pfam" id="PF02310">
    <property type="entry name" value="B12-binding"/>
    <property type="match status" value="1"/>
</dbReference>
<dbReference type="PANTHER" id="PTHR43409">
    <property type="entry name" value="ANAEROBIC MAGNESIUM-PROTOPORPHYRIN IX MONOMETHYL ESTER CYCLASE-RELATED"/>
    <property type="match status" value="1"/>
</dbReference>
<feature type="compositionally biased region" description="Gly residues" evidence="6">
    <location>
        <begin position="80"/>
        <end position="92"/>
    </location>
</feature>
<evidence type="ECO:0000256" key="5">
    <source>
        <dbReference type="ARBA" id="ARBA00023014"/>
    </source>
</evidence>
<protein>
    <submittedName>
        <fullName evidence="9">Uncharacterized protein</fullName>
    </submittedName>
</protein>
<feature type="compositionally biased region" description="Basic residues" evidence="6">
    <location>
        <begin position="132"/>
        <end position="143"/>
    </location>
</feature>
<dbReference type="InterPro" id="IPR058240">
    <property type="entry name" value="rSAM_sf"/>
</dbReference>
<dbReference type="GO" id="GO:0046872">
    <property type="term" value="F:metal ion binding"/>
    <property type="evidence" value="ECO:0007669"/>
    <property type="project" value="UniProtKB-KW"/>
</dbReference>
<organism evidence="9 10">
    <name type="scientific">Solidesulfovibrio carbinolicus</name>
    <dbReference type="NCBI Taxonomy" id="296842"/>
    <lineage>
        <taxon>Bacteria</taxon>
        <taxon>Pseudomonadati</taxon>
        <taxon>Thermodesulfobacteriota</taxon>
        <taxon>Desulfovibrionia</taxon>
        <taxon>Desulfovibrionales</taxon>
        <taxon>Desulfovibrionaceae</taxon>
        <taxon>Solidesulfovibrio</taxon>
    </lineage>
</organism>
<dbReference type="InterPro" id="IPR034466">
    <property type="entry name" value="Methyltransferase_Class_B"/>
</dbReference>
<feature type="domain" description="Radical SAM core" evidence="8">
    <location>
        <begin position="434"/>
        <end position="676"/>
    </location>
</feature>
<dbReference type="PANTHER" id="PTHR43409:SF16">
    <property type="entry name" value="SLR0320 PROTEIN"/>
    <property type="match status" value="1"/>
</dbReference>
<evidence type="ECO:0000256" key="3">
    <source>
        <dbReference type="ARBA" id="ARBA00022723"/>
    </source>
</evidence>
<dbReference type="InterPro" id="IPR006158">
    <property type="entry name" value="Cobalamin-bd"/>
</dbReference>
<dbReference type="PROSITE" id="PS51332">
    <property type="entry name" value="B12_BINDING"/>
    <property type="match status" value="1"/>
</dbReference>
<dbReference type="SFLD" id="SFLDG01082">
    <property type="entry name" value="B12-binding_domain_containing"/>
    <property type="match status" value="1"/>
</dbReference>
<dbReference type="AlphaFoldDB" id="A0A4P6HM49"/>
<reference evidence="9 10" key="1">
    <citation type="submission" date="2018-02" db="EMBL/GenBank/DDBJ databases">
        <title>Genome sequence of Desulfovibrio carbinolicus DSM 3852.</title>
        <authorList>
            <person name="Wilbanks E."/>
            <person name="Skennerton C.T."/>
            <person name="Orphan V.J."/>
        </authorList>
    </citation>
    <scope>NUCLEOTIDE SEQUENCE [LARGE SCALE GENOMIC DNA]</scope>
    <source>
        <strain evidence="9 10">DSM 3852</strain>
    </source>
</reference>
<dbReference type="EMBL" id="CP026538">
    <property type="protein sequence ID" value="QAZ66158.1"/>
    <property type="molecule type" value="Genomic_DNA"/>
</dbReference>
<dbReference type="GO" id="GO:0005829">
    <property type="term" value="C:cytosol"/>
    <property type="evidence" value="ECO:0007669"/>
    <property type="project" value="TreeGrafter"/>
</dbReference>
<evidence type="ECO:0000256" key="6">
    <source>
        <dbReference type="SAM" id="MobiDB-lite"/>
    </source>
</evidence>
<evidence type="ECO:0000259" key="7">
    <source>
        <dbReference type="PROSITE" id="PS51332"/>
    </source>
</evidence>
<dbReference type="SFLD" id="SFLDS00029">
    <property type="entry name" value="Radical_SAM"/>
    <property type="match status" value="1"/>
</dbReference>
<name>A0A4P6HM49_9BACT</name>
<dbReference type="SMART" id="SM00729">
    <property type="entry name" value="Elp3"/>
    <property type="match status" value="1"/>
</dbReference>
<dbReference type="CDD" id="cd01335">
    <property type="entry name" value="Radical_SAM"/>
    <property type="match status" value="1"/>
</dbReference>
<dbReference type="SUPFAM" id="SSF102114">
    <property type="entry name" value="Radical SAM enzymes"/>
    <property type="match status" value="1"/>
</dbReference>
<evidence type="ECO:0000313" key="9">
    <source>
        <dbReference type="EMBL" id="QAZ66158.1"/>
    </source>
</evidence>
<feature type="compositionally biased region" description="Low complexity" evidence="6">
    <location>
        <begin position="168"/>
        <end position="182"/>
    </location>
</feature>
<keyword evidence="4" id="KW-0408">Iron</keyword>
<feature type="region of interest" description="Disordered" evidence="6">
    <location>
        <begin position="1"/>
        <end position="210"/>
    </location>
</feature>
<dbReference type="InterPro" id="IPR007197">
    <property type="entry name" value="rSAM"/>
</dbReference>
<dbReference type="Gene3D" id="3.80.30.20">
    <property type="entry name" value="tm_1862 like domain"/>
    <property type="match status" value="1"/>
</dbReference>
<dbReference type="Gene3D" id="3.40.50.280">
    <property type="entry name" value="Cobalamin-binding domain"/>
    <property type="match status" value="1"/>
</dbReference>
<keyword evidence="2" id="KW-0949">S-adenosyl-L-methionine</keyword>
<accession>A0A4P6HM49</accession>
<evidence type="ECO:0000256" key="1">
    <source>
        <dbReference type="ARBA" id="ARBA00001966"/>
    </source>
</evidence>
<dbReference type="SFLD" id="SFLDG01123">
    <property type="entry name" value="methyltransferase_(Class_B)"/>
    <property type="match status" value="1"/>
</dbReference>
<dbReference type="KEGG" id="dcb:C3Y92_02450"/>
<dbReference type="PROSITE" id="PS51918">
    <property type="entry name" value="RADICAL_SAM"/>
    <property type="match status" value="1"/>
</dbReference>